<proteinExistence type="predicted"/>
<dbReference type="Proteomes" id="UP001431010">
    <property type="component" value="Chromosome"/>
</dbReference>
<dbReference type="RefSeq" id="WP_231322019.1">
    <property type="nucleotide sequence ID" value="NZ_CP088156.1"/>
</dbReference>
<protein>
    <submittedName>
        <fullName evidence="2">Uncharacterized protein</fullName>
    </submittedName>
</protein>
<feature type="region of interest" description="Disordered" evidence="1">
    <location>
        <begin position="72"/>
        <end position="102"/>
    </location>
</feature>
<reference evidence="2" key="1">
    <citation type="journal article" date="2024" name="Antonie Van Leeuwenhoek">
        <title>Bradyrhizobium ontarionense sp. nov., a novel bacterial symbiont isolated from Aeschynomene indica (Indian jointvetch), harbours photosynthesis, nitrogen fixation and nitrous oxide (N2O) reductase genes.</title>
        <authorList>
            <person name="Bromfield E.S.P."/>
            <person name="Cloutier S."/>
        </authorList>
    </citation>
    <scope>NUCLEOTIDE SEQUENCE</scope>
    <source>
        <strain evidence="2">A19</strain>
    </source>
</reference>
<evidence type="ECO:0000313" key="3">
    <source>
        <dbReference type="Proteomes" id="UP001431010"/>
    </source>
</evidence>
<sequence length="102" mass="11527">MTDVRSGLFNHAVLKSLDKIRAAKSRFNRLTSGNPTQAALMSQIELCDALLDEIRLISSSLEKRVENRSVVSRRPMATRRQRGASHRIAPCRDVPGRTKQRK</sequence>
<organism evidence="2 3">
    <name type="scientific">Bradyrhizobium ontarionense</name>
    <dbReference type="NCBI Taxonomy" id="2898149"/>
    <lineage>
        <taxon>Bacteria</taxon>
        <taxon>Pseudomonadati</taxon>
        <taxon>Pseudomonadota</taxon>
        <taxon>Alphaproteobacteria</taxon>
        <taxon>Hyphomicrobiales</taxon>
        <taxon>Nitrobacteraceae</taxon>
        <taxon>Bradyrhizobium</taxon>
    </lineage>
</organism>
<gene>
    <name evidence="2" type="ORF">LQG66_00085</name>
</gene>
<accession>A0ABY3RCR4</accession>
<evidence type="ECO:0000256" key="1">
    <source>
        <dbReference type="SAM" id="MobiDB-lite"/>
    </source>
</evidence>
<evidence type="ECO:0000313" key="2">
    <source>
        <dbReference type="EMBL" id="UFZ04767.1"/>
    </source>
</evidence>
<dbReference type="EMBL" id="CP088156">
    <property type="protein sequence ID" value="UFZ04767.1"/>
    <property type="molecule type" value="Genomic_DNA"/>
</dbReference>
<feature type="compositionally biased region" description="Basic residues" evidence="1">
    <location>
        <begin position="76"/>
        <end position="85"/>
    </location>
</feature>
<name>A0ABY3RCR4_9BRAD</name>
<keyword evidence="3" id="KW-1185">Reference proteome</keyword>